<comment type="caution">
    <text evidence="4">Lacks conserved residue(s) required for the propagation of feature annotation.</text>
</comment>
<dbReference type="GO" id="GO:0046279">
    <property type="term" value="P:3,4-dihydroxybenzoate biosynthetic process"/>
    <property type="evidence" value="ECO:0007669"/>
    <property type="project" value="TreeGrafter"/>
</dbReference>
<comment type="similarity">
    <text evidence="4">Belongs to the type-I 3-dehydroquinase family.</text>
</comment>
<evidence type="ECO:0000256" key="4">
    <source>
        <dbReference type="HAMAP-Rule" id="MF_00214"/>
    </source>
</evidence>
<keyword evidence="2 4" id="KW-0456">Lyase</keyword>
<keyword evidence="4" id="KW-0057">Aromatic amino acid biosynthesis</keyword>
<keyword evidence="3 4" id="KW-0704">Schiff base</keyword>
<proteinExistence type="inferred from homology"/>
<dbReference type="EMBL" id="PNJD01000445">
    <property type="protein sequence ID" value="PMP93804.1"/>
    <property type="molecule type" value="Genomic_DNA"/>
</dbReference>
<reference evidence="5 6" key="1">
    <citation type="submission" date="2018-01" db="EMBL/GenBank/DDBJ databases">
        <title>Metagenomic assembled genomes from two thermal pools in the Uzon Caldera, Kamchatka, Russia.</title>
        <authorList>
            <person name="Wilkins L."/>
            <person name="Ettinger C."/>
        </authorList>
    </citation>
    <scope>NUCLEOTIDE SEQUENCE [LARGE SCALE GENOMIC DNA]</scope>
    <source>
        <strain evidence="5">ARK-04</strain>
    </source>
</reference>
<dbReference type="GO" id="GO:0003855">
    <property type="term" value="F:3-dehydroquinate dehydratase activity"/>
    <property type="evidence" value="ECO:0007669"/>
    <property type="project" value="UniProtKB-UniRule"/>
</dbReference>
<comment type="function">
    <text evidence="4">Involved in the third step of the chorismate pathway, which leads to the biosynthesis of aromatic amino acids. Catalyzes the cis-dehydration of 3-dehydroquinate (DHQ) and introduces the first double bond of the aromatic ring to yield 3-dehydroshikimate.</text>
</comment>
<dbReference type="GO" id="GO:0009073">
    <property type="term" value="P:aromatic amino acid family biosynthetic process"/>
    <property type="evidence" value="ECO:0007669"/>
    <property type="project" value="UniProtKB-KW"/>
</dbReference>
<comment type="subunit">
    <text evidence="4">Homodimer.</text>
</comment>
<evidence type="ECO:0000313" key="6">
    <source>
        <dbReference type="Proteomes" id="UP000235619"/>
    </source>
</evidence>
<dbReference type="GO" id="GO:0009423">
    <property type="term" value="P:chorismate biosynthetic process"/>
    <property type="evidence" value="ECO:0007669"/>
    <property type="project" value="UniProtKB-UniRule"/>
</dbReference>
<dbReference type="HAMAP" id="MF_00214">
    <property type="entry name" value="AroD"/>
    <property type="match status" value="1"/>
</dbReference>
<dbReference type="UniPathway" id="UPA00053">
    <property type="reaction ID" value="UER00086"/>
</dbReference>
<feature type="binding site" evidence="4">
    <location>
        <position position="58"/>
    </location>
    <ligand>
        <name>3-dehydroquinate</name>
        <dbReference type="ChEBI" id="CHEBI:32364"/>
    </ligand>
</feature>
<dbReference type="InterPro" id="IPR001381">
    <property type="entry name" value="DHquinase_I"/>
</dbReference>
<evidence type="ECO:0000256" key="1">
    <source>
        <dbReference type="ARBA" id="ARBA00001864"/>
    </source>
</evidence>
<evidence type="ECO:0000313" key="5">
    <source>
        <dbReference type="EMBL" id="PMP93804.1"/>
    </source>
</evidence>
<dbReference type="Pfam" id="PF01487">
    <property type="entry name" value="DHquinase_I"/>
    <property type="match status" value="1"/>
</dbReference>
<name>A0A2N7Q6U1_9BACT</name>
<dbReference type="PANTHER" id="PTHR43699">
    <property type="entry name" value="3-DEHYDROQUINATE DEHYDRATASE"/>
    <property type="match status" value="1"/>
</dbReference>
<evidence type="ECO:0000256" key="3">
    <source>
        <dbReference type="ARBA" id="ARBA00023270"/>
    </source>
</evidence>
<dbReference type="EC" id="4.2.1.10" evidence="4"/>
<dbReference type="PANTHER" id="PTHR43699:SF1">
    <property type="entry name" value="3-DEHYDROQUINATE DEHYDRATASE"/>
    <property type="match status" value="1"/>
</dbReference>
<dbReference type="Gene3D" id="3.20.20.70">
    <property type="entry name" value="Aldolase class I"/>
    <property type="match status" value="1"/>
</dbReference>
<dbReference type="SUPFAM" id="SSF51569">
    <property type="entry name" value="Aldolase"/>
    <property type="match status" value="1"/>
</dbReference>
<accession>A0A2N7Q6U1</accession>
<organism evidence="5 6">
    <name type="scientific">Thermodesulfobacterium geofontis</name>
    <dbReference type="NCBI Taxonomy" id="1295609"/>
    <lineage>
        <taxon>Bacteria</taxon>
        <taxon>Pseudomonadati</taxon>
        <taxon>Thermodesulfobacteriota</taxon>
        <taxon>Thermodesulfobacteria</taxon>
        <taxon>Thermodesulfobacteriales</taxon>
        <taxon>Thermodesulfobacteriaceae</taxon>
        <taxon>Thermodesulfobacterium</taxon>
    </lineage>
</organism>
<gene>
    <name evidence="4" type="primary">aroD</name>
    <name evidence="5" type="ORF">C0169_07330</name>
</gene>
<feature type="binding site" evidence="4">
    <location>
        <position position="208"/>
    </location>
    <ligand>
        <name>3-dehydroquinate</name>
        <dbReference type="ChEBI" id="CHEBI:32364"/>
    </ligand>
</feature>
<feature type="active site" description="Schiff-base intermediate with substrate" evidence="4">
    <location>
        <position position="142"/>
    </location>
</feature>
<dbReference type="CDD" id="cd00502">
    <property type="entry name" value="DHQase_I"/>
    <property type="match status" value="1"/>
</dbReference>
<comment type="caution">
    <text evidence="5">The sequence shown here is derived from an EMBL/GenBank/DDBJ whole genome shotgun (WGS) entry which is preliminary data.</text>
</comment>
<dbReference type="GO" id="GO:0008652">
    <property type="term" value="P:amino acid biosynthetic process"/>
    <property type="evidence" value="ECO:0007669"/>
    <property type="project" value="UniProtKB-KW"/>
</dbReference>
<dbReference type="Proteomes" id="UP000235619">
    <property type="component" value="Unassembled WGS sequence"/>
</dbReference>
<protein>
    <recommendedName>
        <fullName evidence="4">3-dehydroquinate dehydratase</fullName>
        <shortName evidence="4">3-dehydroquinase</shortName>
        <ecNumber evidence="4">4.2.1.10</ecNumber>
    </recommendedName>
    <alternativeName>
        <fullName evidence="4">Type I DHQase</fullName>
    </alternativeName>
    <alternativeName>
        <fullName evidence="4">Type I dehydroquinase</fullName>
        <shortName evidence="4">DHQ1</shortName>
    </alternativeName>
</protein>
<feature type="active site" description="Proton donor/acceptor" evidence="4">
    <location>
        <position position="115"/>
    </location>
</feature>
<dbReference type="InterPro" id="IPR013785">
    <property type="entry name" value="Aldolase_TIM"/>
</dbReference>
<comment type="catalytic activity">
    <reaction evidence="1 4">
        <text>3-dehydroquinate = 3-dehydroshikimate + H2O</text>
        <dbReference type="Rhea" id="RHEA:21096"/>
        <dbReference type="ChEBI" id="CHEBI:15377"/>
        <dbReference type="ChEBI" id="CHEBI:16630"/>
        <dbReference type="ChEBI" id="CHEBI:32364"/>
        <dbReference type="EC" id="4.2.1.10"/>
    </reaction>
</comment>
<dbReference type="InterPro" id="IPR050146">
    <property type="entry name" value="Type-I_3-dehydroquinase"/>
</dbReference>
<feature type="binding site" evidence="4">
    <location>
        <position position="183"/>
    </location>
    <ligand>
        <name>3-dehydroquinate</name>
        <dbReference type="ChEBI" id="CHEBI:32364"/>
    </ligand>
</feature>
<comment type="pathway">
    <text evidence="4">Metabolic intermediate biosynthesis; chorismate biosynthesis; chorismate from D-erythrose 4-phosphate and phosphoenolpyruvate: step 3/7.</text>
</comment>
<sequence length="226" mass="27001">MFCLTLAERNYKNLFEKIEKGSKYTDLFEIRADYLEELNFFELENILKLPYKFIFTFRSYEEGGYKKISDKIKLEWILWALKENFYLVDIEWKFFKKFFFQFKDLNFDKALISYHDFKNSPLERYLMRLLLHMKERGVKKAKIVYMSKNLEDSLKLMNLIFKAKEKGIELISFGMGEKGKLSRILSLFCGSPFTYVVLSKDEAVAPGQFDIKSAIKVYNLLKEMVK</sequence>
<dbReference type="AlphaFoldDB" id="A0A2N7Q6U1"/>
<feature type="binding site" evidence="4">
    <location>
        <begin position="29"/>
        <end position="31"/>
    </location>
    <ligand>
        <name>3-dehydroquinate</name>
        <dbReference type="ChEBI" id="CHEBI:32364"/>
    </ligand>
</feature>
<keyword evidence="4" id="KW-0028">Amino-acid biosynthesis</keyword>
<evidence type="ECO:0000256" key="2">
    <source>
        <dbReference type="ARBA" id="ARBA00023239"/>
    </source>
</evidence>